<accession>A0A0M0EHG4</accession>
<name>A0A0M0EHG4_KOMEU</name>
<dbReference type="AlphaFoldDB" id="A0A0M0EHG4"/>
<keyword evidence="3" id="KW-1185">Reference proteome</keyword>
<dbReference type="OrthoDB" id="9791166at2"/>
<feature type="transmembrane region" description="Helical" evidence="1">
    <location>
        <begin position="335"/>
        <end position="356"/>
    </location>
</feature>
<dbReference type="PATRIC" id="fig|33995.3.peg.2354"/>
<dbReference type="STRING" id="33995.KOEU_21190"/>
<comment type="caution">
    <text evidence="2">The sequence shown here is derived from an EMBL/GenBank/DDBJ whole genome shotgun (WGS) entry which is preliminary data.</text>
</comment>
<proteinExistence type="predicted"/>
<gene>
    <name evidence="2" type="ORF">KOEU_21190</name>
</gene>
<organism evidence="2 3">
    <name type="scientific">Komagataeibacter europaeus</name>
    <name type="common">Gluconacetobacter europaeus</name>
    <dbReference type="NCBI Taxonomy" id="33995"/>
    <lineage>
        <taxon>Bacteria</taxon>
        <taxon>Pseudomonadati</taxon>
        <taxon>Pseudomonadota</taxon>
        <taxon>Alphaproteobacteria</taxon>
        <taxon>Acetobacterales</taxon>
        <taxon>Acetobacteraceae</taxon>
        <taxon>Komagataeibacter</taxon>
    </lineage>
</organism>
<evidence type="ECO:0000313" key="2">
    <source>
        <dbReference type="EMBL" id="KON64376.1"/>
    </source>
</evidence>
<dbReference type="InterPro" id="IPR005625">
    <property type="entry name" value="PepSY-ass_TM"/>
</dbReference>
<dbReference type="EMBL" id="LHUQ01000011">
    <property type="protein sequence ID" value="KON64376.1"/>
    <property type="molecule type" value="Genomic_DNA"/>
</dbReference>
<keyword evidence="1" id="KW-0812">Transmembrane</keyword>
<keyword evidence="1" id="KW-1133">Transmembrane helix</keyword>
<dbReference type="PANTHER" id="PTHR34219">
    <property type="entry name" value="IRON-REGULATED INNER MEMBRANE PROTEIN-RELATED"/>
    <property type="match status" value="1"/>
</dbReference>
<dbReference type="Pfam" id="PF03929">
    <property type="entry name" value="PepSY_TM"/>
    <property type="match status" value="1"/>
</dbReference>
<evidence type="ECO:0008006" key="4">
    <source>
        <dbReference type="Google" id="ProtNLM"/>
    </source>
</evidence>
<dbReference type="RefSeq" id="WP_082266995.1">
    <property type="nucleotide sequence ID" value="NZ_LHUQ01000011.1"/>
</dbReference>
<reference evidence="2" key="1">
    <citation type="submission" date="2015-08" db="EMBL/GenBank/DDBJ databases">
        <title>Draft genome sequence of Komagataeibacter europaeus CECT 8546 a cellulose producer strain from vinegar produced by the traditional method.</title>
        <authorList>
            <person name="Poehlein A."/>
            <person name="Valera M.J."/>
            <person name="Haack F.S."/>
            <person name="Mas A."/>
            <person name="Daniel R."/>
            <person name="Streit W.R."/>
            <person name="Mateo E."/>
        </authorList>
    </citation>
    <scope>NUCLEOTIDE SEQUENCE [LARGE SCALE GENOMIC DNA]</scope>
    <source>
        <strain evidence="2">CECT 8546</strain>
    </source>
</reference>
<feature type="transmembrane region" description="Helical" evidence="1">
    <location>
        <begin position="12"/>
        <end position="34"/>
    </location>
</feature>
<sequence>MFRKIHRWMGLLLMLPMVLQGLSGTLLIVIPLLLPQRPHVTATGVQAGAEAIIAASRPHALPGMIPLRFNPARWSGDSAMVTYGPVGERHPTFEVFVNPYNPSVISTYTVPSYIRFMHNLHADLFLLPYGQTATGIMGIMLSAMALTGLVIWWPHPALWKTGKWRKTIMIAPRARGLRLWREVHVSSGFWFSFLLLFLALSGSVLAFPFSRPLFGISRPAPHEHSHHDHMPPTPSMGEHGLDRALAMLKSQMPEAALLSVQLGDRPAQQSLEVILPAYGANHPATIQYDAHAGRMHISHDPGQQRQGEWIFQWLHMLHEARLAAPAPMAVIWKTAVGASGLALVVLTCSGMVMWTIRRRNAARRESGS</sequence>
<feature type="transmembrane region" description="Helical" evidence="1">
    <location>
        <begin position="133"/>
        <end position="153"/>
    </location>
</feature>
<dbReference type="Proteomes" id="UP000037566">
    <property type="component" value="Unassembled WGS sequence"/>
</dbReference>
<evidence type="ECO:0000313" key="3">
    <source>
        <dbReference type="Proteomes" id="UP000037566"/>
    </source>
</evidence>
<evidence type="ECO:0000256" key="1">
    <source>
        <dbReference type="SAM" id="Phobius"/>
    </source>
</evidence>
<keyword evidence="1" id="KW-0472">Membrane</keyword>
<feature type="transmembrane region" description="Helical" evidence="1">
    <location>
        <begin position="188"/>
        <end position="209"/>
    </location>
</feature>
<protein>
    <recommendedName>
        <fullName evidence="4">PepSY-associated TM helix</fullName>
    </recommendedName>
</protein>